<gene>
    <name evidence="1" type="ORF">H9X80_08035</name>
</gene>
<evidence type="ECO:0000313" key="1">
    <source>
        <dbReference type="EMBL" id="MBM6775484.1"/>
    </source>
</evidence>
<dbReference type="PANTHER" id="PTHR45947">
    <property type="entry name" value="SULFOQUINOVOSYL TRANSFERASE SQD2"/>
    <property type="match status" value="1"/>
</dbReference>
<sequence>MKVFFATTIQGNTGPANANRGFFESWPEDDEVRRVSGRSKASKAFSAIRGALWCDVVVSFGPGPLDNLISAVVAARRVPRVGFCHGYAPFENEINRMGRTDREMGAYVDWLDGLDVVATNSDLQKRFIETRQPSLKGKIEVTLLGVNPFPSRRRSHSKTGRIVVSVSGGTRPIKGNDVVARAVALMRERGRDAELRVYGDRYAENSHLDQLVKSCGSYREQLPKEEFLAELGETDVFVMDSRHESFGLSAVDALSAGCSLLISSNCGVKEILGVEGCDLVSDCEDAGEVAGKISYLAEHPNNERLCRSIDFDACSWAAAAARLREACAHALKKKVEFGK</sequence>
<protein>
    <submittedName>
        <fullName evidence="1">Glycosyltransferase family 4 protein</fullName>
    </submittedName>
</protein>
<proteinExistence type="predicted"/>
<dbReference type="Proteomes" id="UP000712527">
    <property type="component" value="Unassembled WGS sequence"/>
</dbReference>
<dbReference type="Gene3D" id="3.40.50.2000">
    <property type="entry name" value="Glycogen Phosphorylase B"/>
    <property type="match status" value="2"/>
</dbReference>
<dbReference type="SUPFAM" id="SSF53756">
    <property type="entry name" value="UDP-Glycosyltransferase/glycogen phosphorylase"/>
    <property type="match status" value="1"/>
</dbReference>
<organism evidence="1 2">
    <name type="scientific">Olsenella profusa</name>
    <dbReference type="NCBI Taxonomy" id="138595"/>
    <lineage>
        <taxon>Bacteria</taxon>
        <taxon>Bacillati</taxon>
        <taxon>Actinomycetota</taxon>
        <taxon>Coriobacteriia</taxon>
        <taxon>Coriobacteriales</taxon>
        <taxon>Atopobiaceae</taxon>
        <taxon>Olsenella</taxon>
    </lineage>
</organism>
<dbReference type="RefSeq" id="WP_204793820.1">
    <property type="nucleotide sequence ID" value="NZ_JACSNQ010000020.1"/>
</dbReference>
<dbReference type="PANTHER" id="PTHR45947:SF3">
    <property type="entry name" value="SULFOQUINOVOSYL TRANSFERASE SQD2"/>
    <property type="match status" value="1"/>
</dbReference>
<dbReference type="InterPro" id="IPR050194">
    <property type="entry name" value="Glycosyltransferase_grp1"/>
</dbReference>
<comment type="caution">
    <text evidence="1">The sequence shown here is derived from an EMBL/GenBank/DDBJ whole genome shotgun (WGS) entry which is preliminary data.</text>
</comment>
<dbReference type="CDD" id="cd03801">
    <property type="entry name" value="GT4_PimA-like"/>
    <property type="match status" value="1"/>
</dbReference>
<keyword evidence="2" id="KW-1185">Reference proteome</keyword>
<evidence type="ECO:0000313" key="2">
    <source>
        <dbReference type="Proteomes" id="UP000712527"/>
    </source>
</evidence>
<name>A0ABS2F3B2_9ACTN</name>
<dbReference type="EMBL" id="JACSNQ010000020">
    <property type="protein sequence ID" value="MBM6775484.1"/>
    <property type="molecule type" value="Genomic_DNA"/>
</dbReference>
<dbReference type="Pfam" id="PF20706">
    <property type="entry name" value="GT4-conflict"/>
    <property type="match status" value="1"/>
</dbReference>
<accession>A0ABS2F3B2</accession>
<reference evidence="1 2" key="1">
    <citation type="journal article" date="2021" name="Sci. Rep.">
        <title>The distribution of antibiotic resistance genes in chicken gut microbiota commensals.</title>
        <authorList>
            <person name="Juricova H."/>
            <person name="Matiasovicova J."/>
            <person name="Kubasova T."/>
            <person name="Cejkova D."/>
            <person name="Rychlik I."/>
        </authorList>
    </citation>
    <scope>NUCLEOTIDE SEQUENCE [LARGE SCALE GENOMIC DNA]</scope>
    <source>
        <strain evidence="1 2">An794</strain>
    </source>
</reference>